<comment type="cofactor">
    <cofactor evidence="1">
        <name>Zn(2+)</name>
        <dbReference type="ChEBI" id="CHEBI:29105"/>
    </cofactor>
</comment>
<dbReference type="InterPro" id="IPR014001">
    <property type="entry name" value="Helicase_ATP-bd"/>
</dbReference>
<sequence length="932" mass="107107">MFNIFKKFFDYNEKEINRLRKKVLEINSLEDTVRKLKDPDFKKETEKLKEEVQSGKKTLDEVLSRSYALVREAARRVLGQRHFDVQLMAGIVLHEGKIAEQKTGEGKTLSAISSLYLNSLTGKGAHLVTVNDYLARRDAGWMGSVFQLLGLSTSAIISDQSFYYDPKFEDKDAQDRRLMHLKPVTRKEAYLADVTYGINSEFGFDYLRDNMASSSIDVVQRKYNFAVIDEADSILIDEARTPHIISAPYDDDTSKYYKYTQIVKRLDEKTDYVIDEKLRTANLTEAGIKKIETMIGTTNIYEKDFDTLFHIEAALKAISLFKLDKDYIVKDQQVIIVDEFTGRLLYGRRFSEGLHQAIEAKENVPIQRESKTLATVSLQNYFRGYKKLAGMTGTAATEAEEFHKIYTADVLIIPTHMKMVRKDRSDMIYKTEKGKFNAVVEEIAKNYKRGRPVLVGTTSIEKNEYLSRLLKQKGVVHELLNAKNHEREAMIIANAGKKGAVTVATNMAGRGVDIILGGEQPTESKKIKEWQKSHDEVVELGGLYVIGTERHESRRIDNQLRGRSGRQGDPGETAFFVGLDDDLMRIFGGEQISKLMTFFNFPEDQSLTHPMVSKAIEQAQVKVEGFNFDIRKHLVDFDDVLNKQRDIIYTLRRKILTLPDSDKNEFRHTILDIFHEEMSTLVNALVGSDEYISKENILNLEKEINLILPVKKDELEKYSKNKNTDALLEYLIAKVENQYKLKEKEIGEKFWIEIVRAIFLSTIDKYWTEHLTGIEDLREGINLRGYAQLDPLVEYKNEAYTMFERLVGDINFEATRRIFKIEVEKRQTPVLQNEQPKTMVYKSASRVNPFAQAQKQQELTSMPQGDEPARITVTTKSQVQSQPDHHDHQHTQSGNQFGFKINLPGQNAKKPGRNDPCWCGSKKKYKKCHYPN</sequence>
<proteinExistence type="inferred from homology"/>
<dbReference type="InterPro" id="IPR036670">
    <property type="entry name" value="SecA_X-link_sf"/>
</dbReference>
<dbReference type="SUPFAM" id="SSF81886">
    <property type="entry name" value="Helical scaffold and wing domains of SecA"/>
    <property type="match status" value="1"/>
</dbReference>
<feature type="domain" description="Helicase ATP-binding" evidence="18">
    <location>
        <begin position="88"/>
        <end position="267"/>
    </location>
</feature>
<dbReference type="GO" id="GO:0017038">
    <property type="term" value="P:protein import"/>
    <property type="evidence" value="ECO:0007669"/>
    <property type="project" value="InterPro"/>
</dbReference>
<keyword evidence="8 15" id="KW-0547">Nucleotide-binding</keyword>
<comment type="similarity">
    <text evidence="3 15 16">Belongs to the SecA family.</text>
</comment>
<feature type="binding site" evidence="15">
    <location>
        <begin position="104"/>
        <end position="108"/>
    </location>
    <ligand>
        <name>ATP</name>
        <dbReference type="ChEBI" id="CHEBI:30616"/>
    </ligand>
</feature>
<evidence type="ECO:0000256" key="11">
    <source>
        <dbReference type="ARBA" id="ARBA00022927"/>
    </source>
</evidence>
<dbReference type="PROSITE" id="PS01312">
    <property type="entry name" value="SECA"/>
    <property type="match status" value="1"/>
</dbReference>
<keyword evidence="4 15" id="KW-0813">Transport</keyword>
<dbReference type="InterPro" id="IPR027417">
    <property type="entry name" value="P-loop_NTPase"/>
</dbReference>
<dbReference type="InterPro" id="IPR001650">
    <property type="entry name" value="Helicase_C-like"/>
</dbReference>
<dbReference type="Pfam" id="PF02810">
    <property type="entry name" value="SEC-C"/>
    <property type="match status" value="1"/>
</dbReference>
<dbReference type="PROSITE" id="PS51194">
    <property type="entry name" value="HELICASE_CTER"/>
    <property type="match status" value="1"/>
</dbReference>
<dbReference type="Proteomes" id="UP000179270">
    <property type="component" value="Unassembled WGS sequence"/>
</dbReference>
<dbReference type="SUPFAM" id="SSF81767">
    <property type="entry name" value="Pre-protein crosslinking domain of SecA"/>
    <property type="match status" value="1"/>
</dbReference>
<dbReference type="InterPro" id="IPR000185">
    <property type="entry name" value="SecA"/>
</dbReference>
<evidence type="ECO:0000256" key="7">
    <source>
        <dbReference type="ARBA" id="ARBA00022723"/>
    </source>
</evidence>
<dbReference type="SUPFAM" id="SSF52540">
    <property type="entry name" value="P-loop containing nucleoside triphosphate hydrolases"/>
    <property type="match status" value="2"/>
</dbReference>
<dbReference type="Pfam" id="PF07517">
    <property type="entry name" value="SecA_DEAD"/>
    <property type="match status" value="1"/>
</dbReference>
<comment type="function">
    <text evidence="15">Part of the Sec protein translocase complex. Interacts with the SecYEG preprotein conducting channel. Has a central role in coupling the hydrolysis of ATP to the transfer of proteins into and across the cell membrane, serving as an ATP-driven molecular motor driving the stepwise translocation of polypeptide chains across the membrane.</text>
</comment>
<dbReference type="InterPro" id="IPR044722">
    <property type="entry name" value="SecA_SF2_C"/>
</dbReference>
<dbReference type="InterPro" id="IPR011115">
    <property type="entry name" value="SecA_DEAD"/>
</dbReference>
<dbReference type="InterPro" id="IPR004027">
    <property type="entry name" value="SEC_C_motif"/>
</dbReference>
<keyword evidence="10 15" id="KW-0067">ATP-binding</keyword>
<dbReference type="GO" id="GO:0031522">
    <property type="term" value="C:cell envelope Sec protein transport complex"/>
    <property type="evidence" value="ECO:0007669"/>
    <property type="project" value="UniProtKB-ARBA"/>
</dbReference>
<dbReference type="GO" id="GO:0005829">
    <property type="term" value="C:cytosol"/>
    <property type="evidence" value="ECO:0007669"/>
    <property type="project" value="TreeGrafter"/>
</dbReference>
<keyword evidence="5 15" id="KW-1003">Cell membrane</keyword>
<dbReference type="PROSITE" id="PS51192">
    <property type="entry name" value="HELICASE_ATP_BIND_1"/>
    <property type="match status" value="1"/>
</dbReference>
<evidence type="ECO:0000256" key="15">
    <source>
        <dbReference type="HAMAP-Rule" id="MF_01382"/>
    </source>
</evidence>
<comment type="subcellular location">
    <subcellularLocation>
        <location evidence="15">Cell membrane</location>
        <topology evidence="15">Peripheral membrane protein</topology>
        <orientation evidence="15">Cytoplasmic side</orientation>
    </subcellularLocation>
    <subcellularLocation>
        <location evidence="15">Cytoplasm</location>
    </subcellularLocation>
    <subcellularLocation>
        <location evidence="2">Membrane</location>
        <topology evidence="2">Peripheral membrane protein</topology>
    </subcellularLocation>
    <text evidence="15">Distribution is 50-50.</text>
</comment>
<name>A0A1F7ID49_9BACT</name>
<evidence type="ECO:0000313" key="22">
    <source>
        <dbReference type="Proteomes" id="UP000179270"/>
    </source>
</evidence>
<evidence type="ECO:0000256" key="1">
    <source>
        <dbReference type="ARBA" id="ARBA00001947"/>
    </source>
</evidence>
<dbReference type="GO" id="GO:0065002">
    <property type="term" value="P:intracellular protein transmembrane transport"/>
    <property type="evidence" value="ECO:0007669"/>
    <property type="project" value="UniProtKB-UniRule"/>
</dbReference>
<comment type="caution">
    <text evidence="21">The sequence shown here is derived from an EMBL/GenBank/DDBJ whole genome shotgun (WGS) entry which is preliminary data.</text>
</comment>
<evidence type="ECO:0000256" key="13">
    <source>
        <dbReference type="ARBA" id="ARBA00023010"/>
    </source>
</evidence>
<evidence type="ECO:0000256" key="3">
    <source>
        <dbReference type="ARBA" id="ARBA00007650"/>
    </source>
</evidence>
<dbReference type="NCBIfam" id="TIGR00963">
    <property type="entry name" value="secA"/>
    <property type="match status" value="1"/>
</dbReference>
<dbReference type="SMART" id="SM00958">
    <property type="entry name" value="SecA_PP_bind"/>
    <property type="match status" value="1"/>
</dbReference>
<reference evidence="21 22" key="1">
    <citation type="journal article" date="2016" name="Nat. Commun.">
        <title>Thousands of microbial genomes shed light on interconnected biogeochemical processes in an aquifer system.</title>
        <authorList>
            <person name="Anantharaman K."/>
            <person name="Brown C.T."/>
            <person name="Hug L.A."/>
            <person name="Sharon I."/>
            <person name="Castelle C.J."/>
            <person name="Probst A.J."/>
            <person name="Thomas B.C."/>
            <person name="Singh A."/>
            <person name="Wilkins M.J."/>
            <person name="Karaoz U."/>
            <person name="Brodie E.L."/>
            <person name="Williams K.H."/>
            <person name="Hubbard S.S."/>
            <person name="Banfield J.F."/>
        </authorList>
    </citation>
    <scope>NUCLEOTIDE SEQUENCE [LARGE SCALE GENOMIC DNA]</scope>
</reference>
<dbReference type="Pfam" id="PF01043">
    <property type="entry name" value="SecA_PP_bind"/>
    <property type="match status" value="1"/>
</dbReference>
<feature type="region of interest" description="Disordered" evidence="17">
    <location>
        <begin position="875"/>
        <end position="916"/>
    </location>
</feature>
<evidence type="ECO:0000256" key="5">
    <source>
        <dbReference type="ARBA" id="ARBA00022475"/>
    </source>
</evidence>
<evidence type="ECO:0000256" key="12">
    <source>
        <dbReference type="ARBA" id="ARBA00022967"/>
    </source>
</evidence>
<dbReference type="Gene3D" id="3.90.1440.10">
    <property type="entry name" value="SecA, preprotein cross-linking domain"/>
    <property type="match status" value="1"/>
</dbReference>
<dbReference type="CDD" id="cd18803">
    <property type="entry name" value="SF2_C_secA"/>
    <property type="match status" value="1"/>
</dbReference>
<evidence type="ECO:0000256" key="2">
    <source>
        <dbReference type="ARBA" id="ARBA00004170"/>
    </source>
</evidence>
<dbReference type="Gene3D" id="3.40.50.300">
    <property type="entry name" value="P-loop containing nucleotide triphosphate hydrolases"/>
    <property type="match status" value="2"/>
</dbReference>
<dbReference type="PROSITE" id="PS51196">
    <property type="entry name" value="SECA_MOTOR_DEAD"/>
    <property type="match status" value="1"/>
</dbReference>
<gene>
    <name evidence="15" type="primary">secA</name>
    <name evidence="21" type="ORF">A3A74_00275</name>
</gene>
<dbReference type="Gene3D" id="3.10.450.50">
    <property type="match status" value="1"/>
</dbReference>
<keyword evidence="7" id="KW-0479">Metal-binding</keyword>
<evidence type="ECO:0000259" key="18">
    <source>
        <dbReference type="PROSITE" id="PS51192"/>
    </source>
</evidence>
<organism evidence="21 22">
    <name type="scientific">Candidatus Roizmanbacteria bacterium RIFCSPLOWO2_01_FULL_35_13</name>
    <dbReference type="NCBI Taxonomy" id="1802055"/>
    <lineage>
        <taxon>Bacteria</taxon>
        <taxon>Candidatus Roizmaniibacteriota</taxon>
    </lineage>
</organism>
<dbReference type="GO" id="GO:0008564">
    <property type="term" value="F:protein-exporting ATPase activity"/>
    <property type="evidence" value="ECO:0007669"/>
    <property type="project" value="UniProtKB-EC"/>
</dbReference>
<feature type="binding site" evidence="15">
    <location>
        <position position="86"/>
    </location>
    <ligand>
        <name>ATP</name>
        <dbReference type="ChEBI" id="CHEBI:30616"/>
    </ligand>
</feature>
<keyword evidence="14 15" id="KW-0472">Membrane</keyword>
<evidence type="ECO:0000256" key="8">
    <source>
        <dbReference type="ARBA" id="ARBA00022741"/>
    </source>
</evidence>
<dbReference type="EMBL" id="MGAF01000020">
    <property type="protein sequence ID" value="OGK41285.1"/>
    <property type="molecule type" value="Genomic_DNA"/>
</dbReference>
<evidence type="ECO:0000259" key="20">
    <source>
        <dbReference type="PROSITE" id="PS51196"/>
    </source>
</evidence>
<dbReference type="STRING" id="1802055.A3A74_00275"/>
<comment type="subunit">
    <text evidence="15">Monomer and homodimer. Part of the essential Sec protein translocation apparatus which comprises SecA, SecYEG and auxiliary proteins SecDF. Other proteins may also be involved.</text>
</comment>
<keyword evidence="6 15" id="KW-0963">Cytoplasm</keyword>
<dbReference type="GO" id="GO:0005524">
    <property type="term" value="F:ATP binding"/>
    <property type="evidence" value="ECO:0007669"/>
    <property type="project" value="UniProtKB-UniRule"/>
</dbReference>
<dbReference type="SMART" id="SM00957">
    <property type="entry name" value="SecA_DEAD"/>
    <property type="match status" value="1"/>
</dbReference>
<dbReference type="EC" id="7.4.2.8" evidence="15"/>
<feature type="domain" description="Helicase C-terminal" evidence="19">
    <location>
        <begin position="439"/>
        <end position="634"/>
    </location>
</feature>
<dbReference type="PANTHER" id="PTHR30612:SF0">
    <property type="entry name" value="CHLOROPLAST PROTEIN-TRANSPORTING ATPASE"/>
    <property type="match status" value="1"/>
</dbReference>
<dbReference type="FunFam" id="3.40.50.300:FF:000113">
    <property type="entry name" value="Preprotein translocase subunit SecA"/>
    <property type="match status" value="1"/>
</dbReference>
<evidence type="ECO:0000256" key="16">
    <source>
        <dbReference type="RuleBase" id="RU003874"/>
    </source>
</evidence>
<dbReference type="NCBIfam" id="NF009538">
    <property type="entry name" value="PRK12904.1"/>
    <property type="match status" value="1"/>
</dbReference>
<dbReference type="GO" id="GO:0046872">
    <property type="term" value="F:metal ion binding"/>
    <property type="evidence" value="ECO:0007669"/>
    <property type="project" value="UniProtKB-KW"/>
</dbReference>
<dbReference type="CDD" id="cd17928">
    <property type="entry name" value="DEXDc_SecA"/>
    <property type="match status" value="1"/>
</dbReference>
<evidence type="ECO:0000256" key="14">
    <source>
        <dbReference type="ARBA" id="ARBA00023136"/>
    </source>
</evidence>
<evidence type="ECO:0000313" key="21">
    <source>
        <dbReference type="EMBL" id="OGK41285.1"/>
    </source>
</evidence>
<dbReference type="Gene3D" id="1.10.3060.10">
    <property type="entry name" value="Helical scaffold and wing domains of SecA"/>
    <property type="match status" value="1"/>
</dbReference>
<dbReference type="InterPro" id="IPR014018">
    <property type="entry name" value="SecA_motor_DEAD"/>
</dbReference>
<dbReference type="PRINTS" id="PR00906">
    <property type="entry name" value="SECA"/>
</dbReference>
<evidence type="ECO:0000256" key="17">
    <source>
        <dbReference type="SAM" id="MobiDB-lite"/>
    </source>
</evidence>
<keyword evidence="13 15" id="KW-0811">Translocation</keyword>
<accession>A0A1F7ID49</accession>
<evidence type="ECO:0000256" key="10">
    <source>
        <dbReference type="ARBA" id="ARBA00022840"/>
    </source>
</evidence>
<dbReference type="HAMAP" id="MF_01382">
    <property type="entry name" value="SecA"/>
    <property type="match status" value="1"/>
</dbReference>
<dbReference type="GO" id="GO:0006605">
    <property type="term" value="P:protein targeting"/>
    <property type="evidence" value="ECO:0007669"/>
    <property type="project" value="UniProtKB-UniRule"/>
</dbReference>
<keyword evidence="11 15" id="KW-0653">Protein transport</keyword>
<dbReference type="AlphaFoldDB" id="A0A1F7ID49"/>
<evidence type="ECO:0000256" key="6">
    <source>
        <dbReference type="ARBA" id="ARBA00022490"/>
    </source>
</evidence>
<keyword evidence="12 15" id="KW-1278">Translocase</keyword>
<dbReference type="Pfam" id="PF21090">
    <property type="entry name" value="P-loop_SecA"/>
    <property type="match status" value="1"/>
</dbReference>
<feature type="binding site" evidence="15">
    <location>
        <position position="513"/>
    </location>
    <ligand>
        <name>ATP</name>
        <dbReference type="ChEBI" id="CHEBI:30616"/>
    </ligand>
</feature>
<keyword evidence="9" id="KW-0862">Zinc</keyword>
<evidence type="ECO:0000259" key="19">
    <source>
        <dbReference type="PROSITE" id="PS51194"/>
    </source>
</evidence>
<dbReference type="InterPro" id="IPR011130">
    <property type="entry name" value="SecA_preprotein_X-link_dom"/>
</dbReference>
<dbReference type="InterPro" id="IPR011116">
    <property type="entry name" value="SecA_Wing/Scaffold"/>
</dbReference>
<dbReference type="Pfam" id="PF07516">
    <property type="entry name" value="SecA_SW"/>
    <property type="match status" value="1"/>
</dbReference>
<evidence type="ECO:0000256" key="9">
    <source>
        <dbReference type="ARBA" id="ARBA00022833"/>
    </source>
</evidence>
<dbReference type="InterPro" id="IPR020937">
    <property type="entry name" value="SecA_CS"/>
</dbReference>
<dbReference type="GO" id="GO:0043952">
    <property type="term" value="P:protein transport by the Sec complex"/>
    <property type="evidence" value="ECO:0007669"/>
    <property type="project" value="TreeGrafter"/>
</dbReference>
<feature type="domain" description="SecA family profile" evidence="20">
    <location>
        <begin position="1"/>
        <end position="608"/>
    </location>
</feature>
<dbReference type="InterPro" id="IPR036266">
    <property type="entry name" value="SecA_Wing/Scaffold_sf"/>
</dbReference>
<dbReference type="PANTHER" id="PTHR30612">
    <property type="entry name" value="SECA INNER MEMBRANE COMPONENT OF SEC PROTEIN SECRETION SYSTEM"/>
    <property type="match status" value="1"/>
</dbReference>
<evidence type="ECO:0000256" key="4">
    <source>
        <dbReference type="ARBA" id="ARBA00022448"/>
    </source>
</evidence>
<dbReference type="GO" id="GO:0005886">
    <property type="term" value="C:plasma membrane"/>
    <property type="evidence" value="ECO:0007669"/>
    <property type="project" value="UniProtKB-SubCell"/>
</dbReference>
<comment type="catalytic activity">
    <reaction evidence="15">
        <text>ATP + H2O + cellular proteinSide 1 = ADP + phosphate + cellular proteinSide 2.</text>
        <dbReference type="EC" id="7.4.2.8"/>
    </reaction>
</comment>
<protein>
    <recommendedName>
        <fullName evidence="15 16">Protein translocase subunit SecA</fullName>
        <ecNumber evidence="15">7.4.2.8</ecNumber>
    </recommendedName>
</protein>